<proteinExistence type="predicted"/>
<organism evidence="1">
    <name type="scientific">marine sediment metagenome</name>
    <dbReference type="NCBI Taxonomy" id="412755"/>
    <lineage>
        <taxon>unclassified sequences</taxon>
        <taxon>metagenomes</taxon>
        <taxon>ecological metagenomes</taxon>
    </lineage>
</organism>
<comment type="caution">
    <text evidence="1">The sequence shown here is derived from an EMBL/GenBank/DDBJ whole genome shotgun (WGS) entry which is preliminary data.</text>
</comment>
<dbReference type="AlphaFoldDB" id="X1MY07"/>
<dbReference type="EMBL" id="BARV01032662">
    <property type="protein sequence ID" value="GAI36587.1"/>
    <property type="molecule type" value="Genomic_DNA"/>
</dbReference>
<sequence length="102" mass="10956">MTTWPITLTLENDNIQLTVTVKYTGIAVETVTGIAARLTVSVTGASGGVPYVDDTTYTDLTFSTGEELILVFTYPILTSTDSGFRDVVLEILDGDEVLAKGY</sequence>
<gene>
    <name evidence="1" type="ORF">S06H3_51473</name>
</gene>
<reference evidence="1" key="1">
    <citation type="journal article" date="2014" name="Front. Microbiol.">
        <title>High frequency of phylogenetically diverse reductive dehalogenase-homologous genes in deep subseafloor sedimentary metagenomes.</title>
        <authorList>
            <person name="Kawai M."/>
            <person name="Futagami T."/>
            <person name="Toyoda A."/>
            <person name="Takaki Y."/>
            <person name="Nishi S."/>
            <person name="Hori S."/>
            <person name="Arai W."/>
            <person name="Tsubouchi T."/>
            <person name="Morono Y."/>
            <person name="Uchiyama I."/>
            <person name="Ito T."/>
            <person name="Fujiyama A."/>
            <person name="Inagaki F."/>
            <person name="Takami H."/>
        </authorList>
    </citation>
    <scope>NUCLEOTIDE SEQUENCE</scope>
    <source>
        <strain evidence="1">Expedition CK06-06</strain>
    </source>
</reference>
<name>X1MY07_9ZZZZ</name>
<protein>
    <submittedName>
        <fullName evidence="1">Uncharacterized protein</fullName>
    </submittedName>
</protein>
<accession>X1MY07</accession>
<feature type="non-terminal residue" evidence="1">
    <location>
        <position position="102"/>
    </location>
</feature>
<evidence type="ECO:0000313" key="1">
    <source>
        <dbReference type="EMBL" id="GAI36587.1"/>
    </source>
</evidence>